<dbReference type="PANTHER" id="PTHR23035">
    <property type="entry name" value="CILIA- AND FLAGELLA-ASSOCIATED PROTEIN 97-RELATED"/>
    <property type="match status" value="1"/>
</dbReference>
<sequence>MKVTYGNDETKITILSVTSILQSYYKHSMSTASSESERGPSADSKRSLKIKKVRKQTKLPSETLKKEIADNCNILENLLSSEESDGNISSSEYSEDDLLKNEENEEFILDFNLISNALQKTQIESKPAYDVELREIERKNNILMQKILRHSKRPSQYKLAPQHSKVSNSLVNRKKQQQKIEKDNLILLKKIKSVKPFGLSVAKK</sequence>
<dbReference type="PANTHER" id="PTHR23035:SF1">
    <property type="entry name" value="CILIA- AND FLAGELLA-ASSOCIATED PROTEIN 97"/>
    <property type="match status" value="1"/>
</dbReference>
<protein>
    <submittedName>
        <fullName evidence="4">Cilia- and flagella-associated protein 97-like</fullName>
    </submittedName>
</protein>
<gene>
    <name evidence="4" type="primary">LOC108569247</name>
</gene>
<proteinExistence type="inferred from homology"/>
<dbReference type="Proteomes" id="UP000695000">
    <property type="component" value="Unplaced"/>
</dbReference>
<accession>A0ABM1NHB4</accession>
<evidence type="ECO:0000256" key="1">
    <source>
        <dbReference type="ARBA" id="ARBA00008315"/>
    </source>
</evidence>
<dbReference type="RefSeq" id="XP_017786214.1">
    <property type="nucleotide sequence ID" value="XM_017930725.1"/>
</dbReference>
<feature type="region of interest" description="Disordered" evidence="2">
    <location>
        <begin position="29"/>
        <end position="52"/>
    </location>
</feature>
<feature type="region of interest" description="Disordered" evidence="2">
    <location>
        <begin position="153"/>
        <end position="175"/>
    </location>
</feature>
<keyword evidence="3" id="KW-1185">Reference proteome</keyword>
<feature type="compositionally biased region" description="Basic and acidic residues" evidence="2">
    <location>
        <begin position="35"/>
        <end position="46"/>
    </location>
</feature>
<dbReference type="InterPro" id="IPR038791">
    <property type="entry name" value="Cfap97/Hemingway"/>
</dbReference>
<dbReference type="InterPro" id="IPR029488">
    <property type="entry name" value="Hmw/CFAP97"/>
</dbReference>
<dbReference type="Pfam" id="PF13879">
    <property type="entry name" value="Hmw_CFAP97"/>
    <property type="match status" value="1"/>
</dbReference>
<evidence type="ECO:0000256" key="2">
    <source>
        <dbReference type="SAM" id="MobiDB-lite"/>
    </source>
</evidence>
<reference evidence="4" key="1">
    <citation type="submission" date="2025-08" db="UniProtKB">
        <authorList>
            <consortium name="RefSeq"/>
        </authorList>
    </citation>
    <scope>IDENTIFICATION</scope>
    <source>
        <tissue evidence="4">Whole Larva</tissue>
    </source>
</reference>
<comment type="similarity">
    <text evidence="1">Belongs to the CFAP97 family.</text>
</comment>
<evidence type="ECO:0000313" key="4">
    <source>
        <dbReference type="RefSeq" id="XP_017786214.1"/>
    </source>
</evidence>
<dbReference type="GeneID" id="108569247"/>
<name>A0ABM1NHB4_NICVS</name>
<organism evidence="3 4">
    <name type="scientific">Nicrophorus vespilloides</name>
    <name type="common">Boreal carrion beetle</name>
    <dbReference type="NCBI Taxonomy" id="110193"/>
    <lineage>
        <taxon>Eukaryota</taxon>
        <taxon>Metazoa</taxon>
        <taxon>Ecdysozoa</taxon>
        <taxon>Arthropoda</taxon>
        <taxon>Hexapoda</taxon>
        <taxon>Insecta</taxon>
        <taxon>Pterygota</taxon>
        <taxon>Neoptera</taxon>
        <taxon>Endopterygota</taxon>
        <taxon>Coleoptera</taxon>
        <taxon>Polyphaga</taxon>
        <taxon>Staphyliniformia</taxon>
        <taxon>Silphidae</taxon>
        <taxon>Nicrophorinae</taxon>
        <taxon>Nicrophorus</taxon>
    </lineage>
</organism>
<evidence type="ECO:0000313" key="3">
    <source>
        <dbReference type="Proteomes" id="UP000695000"/>
    </source>
</evidence>